<keyword evidence="3 5" id="KW-1133">Transmembrane helix</keyword>
<evidence type="ECO:0000256" key="3">
    <source>
        <dbReference type="ARBA" id="ARBA00022989"/>
    </source>
</evidence>
<name>A0ABX8SNQ6_9ACTN</name>
<keyword evidence="4 5" id="KW-0472">Membrane</keyword>
<sequence length="387" mass="41701">MSTPERNPLWQSTGRSIVRASLRAFDASERTAKAGWASQVRRVGRWRAWLFMIVQISVAAGISWGFSRYVLGHEAPFLATVAAIICLGFSFGQRLGRVVEVAIGVTVGVFCGDLFVHFFGTGVWQIMLVIFVAMSIATWLGARTIMVTQAAVQAATVLTVYPGINAGLARWQDALVGCTVALLFATVAPTTPIDRPRMLAAKVLHGAAGTLRSIVAALRDTDATAADGALEQARASEAELSALLTASNEGVSVVRTSPFLRRHRTAVLQVADLVVPLDRFIRNLRVMARRAAVAVYRDEAIPAAYLELIEELAQVTDECAAELFARRTPESQRPALGDLGEKTSHLDLGAGLSTTVLLAQLRSMIVDLLELTGVPYTDARTSVPDME</sequence>
<accession>A0ABX8SNQ6</accession>
<evidence type="ECO:0000313" key="8">
    <source>
        <dbReference type="Proteomes" id="UP000824504"/>
    </source>
</evidence>
<proteinExistence type="predicted"/>
<feature type="transmembrane region" description="Helical" evidence="5">
    <location>
        <begin position="73"/>
        <end position="91"/>
    </location>
</feature>
<keyword evidence="8" id="KW-1185">Reference proteome</keyword>
<dbReference type="Proteomes" id="UP000824504">
    <property type="component" value="Chromosome"/>
</dbReference>
<dbReference type="Pfam" id="PF13515">
    <property type="entry name" value="FUSC_2"/>
    <property type="match status" value="1"/>
</dbReference>
<feature type="domain" description="Integral membrane bound transporter" evidence="6">
    <location>
        <begin position="68"/>
        <end position="184"/>
    </location>
</feature>
<keyword evidence="2 5" id="KW-0812">Transmembrane</keyword>
<protein>
    <submittedName>
        <fullName evidence="7">FUSC family protein</fullName>
    </submittedName>
</protein>
<feature type="transmembrane region" description="Helical" evidence="5">
    <location>
        <begin position="98"/>
        <end position="116"/>
    </location>
</feature>
<organism evidence="7 8">
    <name type="scientific">Tessaracoccus palaemonis</name>
    <dbReference type="NCBI Taxonomy" id="2829499"/>
    <lineage>
        <taxon>Bacteria</taxon>
        <taxon>Bacillati</taxon>
        <taxon>Actinomycetota</taxon>
        <taxon>Actinomycetes</taxon>
        <taxon>Propionibacteriales</taxon>
        <taxon>Propionibacteriaceae</taxon>
        <taxon>Tessaracoccus</taxon>
    </lineage>
</organism>
<evidence type="ECO:0000259" key="6">
    <source>
        <dbReference type="Pfam" id="PF13515"/>
    </source>
</evidence>
<comment type="subcellular location">
    <subcellularLocation>
        <location evidence="1">Membrane</location>
        <topology evidence="1">Multi-pass membrane protein</topology>
    </subcellularLocation>
</comment>
<evidence type="ECO:0000256" key="4">
    <source>
        <dbReference type="ARBA" id="ARBA00023136"/>
    </source>
</evidence>
<evidence type="ECO:0000256" key="2">
    <source>
        <dbReference type="ARBA" id="ARBA00022692"/>
    </source>
</evidence>
<evidence type="ECO:0000256" key="1">
    <source>
        <dbReference type="ARBA" id="ARBA00004141"/>
    </source>
</evidence>
<gene>
    <name evidence="7" type="ORF">KDB89_06165</name>
</gene>
<dbReference type="InterPro" id="IPR049453">
    <property type="entry name" value="Memb_transporter_dom"/>
</dbReference>
<dbReference type="EMBL" id="CP079216">
    <property type="protein sequence ID" value="QXT64035.1"/>
    <property type="molecule type" value="Genomic_DNA"/>
</dbReference>
<feature type="transmembrane region" description="Helical" evidence="5">
    <location>
        <begin position="48"/>
        <end position="67"/>
    </location>
</feature>
<evidence type="ECO:0000313" key="7">
    <source>
        <dbReference type="EMBL" id="QXT64035.1"/>
    </source>
</evidence>
<feature type="transmembrane region" description="Helical" evidence="5">
    <location>
        <begin position="122"/>
        <end position="142"/>
    </location>
</feature>
<evidence type="ECO:0000256" key="5">
    <source>
        <dbReference type="SAM" id="Phobius"/>
    </source>
</evidence>
<dbReference type="RefSeq" id="WP_219083959.1">
    <property type="nucleotide sequence ID" value="NZ_CP079216.1"/>
</dbReference>
<reference evidence="7 8" key="1">
    <citation type="submission" date="2021-07" db="EMBL/GenBank/DDBJ databases">
        <title>complete genome sequencing of Tessaracoccus sp.J1M15.</title>
        <authorList>
            <person name="Bae J.-W."/>
            <person name="Kim D.-y."/>
        </authorList>
    </citation>
    <scope>NUCLEOTIDE SEQUENCE [LARGE SCALE GENOMIC DNA]</scope>
    <source>
        <strain evidence="7 8">J1M15</strain>
    </source>
</reference>